<dbReference type="Proteomes" id="UP000705508">
    <property type="component" value="Unassembled WGS sequence"/>
</dbReference>
<dbReference type="EMBL" id="JACJKS010000008">
    <property type="protein sequence ID" value="MBM6948521.1"/>
    <property type="molecule type" value="Genomic_DNA"/>
</dbReference>
<keyword evidence="1" id="KW-1133">Transmembrane helix</keyword>
<comment type="caution">
    <text evidence="2">The sequence shown here is derived from an EMBL/GenBank/DDBJ whole genome shotgun (WGS) entry which is preliminary data.</text>
</comment>
<gene>
    <name evidence="2" type="ORF">H6A20_07600</name>
</gene>
<evidence type="ECO:0000313" key="2">
    <source>
        <dbReference type="EMBL" id="MBM6948521.1"/>
    </source>
</evidence>
<feature type="transmembrane region" description="Helical" evidence="1">
    <location>
        <begin position="60"/>
        <end position="78"/>
    </location>
</feature>
<organism evidence="2 3">
    <name type="scientific">Mordavella massiliensis</name>
    <dbReference type="NCBI Taxonomy" id="1871024"/>
    <lineage>
        <taxon>Bacteria</taxon>
        <taxon>Bacillati</taxon>
        <taxon>Bacillota</taxon>
        <taxon>Clostridia</taxon>
        <taxon>Eubacteriales</taxon>
        <taxon>Clostridiaceae</taxon>
        <taxon>Mordavella</taxon>
    </lineage>
</organism>
<name>A0A939BH74_9CLOT</name>
<feature type="transmembrane region" description="Helical" evidence="1">
    <location>
        <begin position="6"/>
        <end position="26"/>
    </location>
</feature>
<accession>A0A939BH74</accession>
<dbReference type="RefSeq" id="WP_204906532.1">
    <property type="nucleotide sequence ID" value="NZ_JACJKS010000008.1"/>
</dbReference>
<evidence type="ECO:0000256" key="1">
    <source>
        <dbReference type="SAM" id="Phobius"/>
    </source>
</evidence>
<reference evidence="2" key="2">
    <citation type="journal article" date="2021" name="Sci. Rep.">
        <title>The distribution of antibiotic resistance genes in chicken gut microbiota commensals.</title>
        <authorList>
            <person name="Juricova H."/>
            <person name="Matiasovicova J."/>
            <person name="Kubasova T."/>
            <person name="Cejkova D."/>
            <person name="Rychlik I."/>
        </authorList>
    </citation>
    <scope>NUCLEOTIDE SEQUENCE</scope>
    <source>
        <strain evidence="2">An582</strain>
    </source>
</reference>
<proteinExistence type="predicted"/>
<keyword evidence="1" id="KW-0812">Transmembrane</keyword>
<sequence>MALGILVLFFIGISVVSIAGLLALFLVKNEEARKVIFYLMSIWGVALSAVRAYALPSNWVGQRLLALGLGALCIAAMAVHFRASAGKGRLAAYLLLTVSLAGSILWLVF</sequence>
<protein>
    <submittedName>
        <fullName evidence="2">Uncharacterized protein</fullName>
    </submittedName>
</protein>
<keyword evidence="1" id="KW-0472">Membrane</keyword>
<evidence type="ECO:0000313" key="3">
    <source>
        <dbReference type="Proteomes" id="UP000705508"/>
    </source>
</evidence>
<dbReference type="AlphaFoldDB" id="A0A939BH74"/>
<reference evidence="2" key="1">
    <citation type="submission" date="2020-08" db="EMBL/GenBank/DDBJ databases">
        <authorList>
            <person name="Cejkova D."/>
            <person name="Kubasova T."/>
            <person name="Jahodarova E."/>
            <person name="Rychlik I."/>
        </authorList>
    </citation>
    <scope>NUCLEOTIDE SEQUENCE</scope>
    <source>
        <strain evidence="2">An582</strain>
    </source>
</reference>
<feature type="transmembrane region" description="Helical" evidence="1">
    <location>
        <begin position="35"/>
        <end position="54"/>
    </location>
</feature>
<feature type="transmembrane region" description="Helical" evidence="1">
    <location>
        <begin position="90"/>
        <end position="108"/>
    </location>
</feature>